<gene>
    <name evidence="2" type="ORF">Glove_50g22</name>
</gene>
<evidence type="ECO:0000313" key="3">
    <source>
        <dbReference type="Proteomes" id="UP000266861"/>
    </source>
</evidence>
<dbReference type="AlphaFoldDB" id="A0A397JDS9"/>
<organism evidence="2 3">
    <name type="scientific">Diversispora epigaea</name>
    <dbReference type="NCBI Taxonomy" id="1348612"/>
    <lineage>
        <taxon>Eukaryota</taxon>
        <taxon>Fungi</taxon>
        <taxon>Fungi incertae sedis</taxon>
        <taxon>Mucoromycota</taxon>
        <taxon>Glomeromycotina</taxon>
        <taxon>Glomeromycetes</taxon>
        <taxon>Diversisporales</taxon>
        <taxon>Diversisporaceae</taxon>
        <taxon>Diversispora</taxon>
    </lineage>
</organism>
<keyword evidence="3" id="KW-1185">Reference proteome</keyword>
<evidence type="ECO:0000256" key="1">
    <source>
        <dbReference type="SAM" id="Coils"/>
    </source>
</evidence>
<name>A0A397JDS9_9GLOM</name>
<reference evidence="2 3" key="1">
    <citation type="submission" date="2018-08" db="EMBL/GenBank/DDBJ databases">
        <title>Genome and evolution of the arbuscular mycorrhizal fungus Diversispora epigaea (formerly Glomus versiforme) and its bacterial endosymbionts.</title>
        <authorList>
            <person name="Sun X."/>
            <person name="Fei Z."/>
            <person name="Harrison M."/>
        </authorList>
    </citation>
    <scope>NUCLEOTIDE SEQUENCE [LARGE SCALE GENOMIC DNA]</scope>
    <source>
        <strain evidence="2 3">IT104</strain>
    </source>
</reference>
<proteinExistence type="predicted"/>
<evidence type="ECO:0000313" key="2">
    <source>
        <dbReference type="EMBL" id="RHZ86485.1"/>
    </source>
</evidence>
<keyword evidence="1" id="KW-0175">Coiled coil</keyword>
<sequence>MKELQIKKNENQILAQDLKEASTRVEIIKEKSDGLKEHNRKLQKELQIKKNENQILAQDLKEASTRVEMLHQEIFYVGAKEIEKVKLVKKIVCSKKVSIFHCKDCKEKGNDYIYCPQSIINISDKKEKEEKIKEYQGLFETYQKQEEERNEEPIFDEEIFNQILAKLDITYNSEKVEMEK</sequence>
<accession>A0A397JDS9</accession>
<dbReference type="EMBL" id="PQFF01000047">
    <property type="protein sequence ID" value="RHZ86485.1"/>
    <property type="molecule type" value="Genomic_DNA"/>
</dbReference>
<feature type="coiled-coil region" evidence="1">
    <location>
        <begin position="1"/>
        <end position="73"/>
    </location>
</feature>
<comment type="caution">
    <text evidence="2">The sequence shown here is derived from an EMBL/GenBank/DDBJ whole genome shotgun (WGS) entry which is preliminary data.</text>
</comment>
<dbReference type="Proteomes" id="UP000266861">
    <property type="component" value="Unassembled WGS sequence"/>
</dbReference>
<protein>
    <submittedName>
        <fullName evidence="2">Uncharacterized protein</fullName>
    </submittedName>
</protein>